<keyword evidence="12" id="KW-1185">Reference proteome</keyword>
<feature type="binding site" evidence="6">
    <location>
        <begin position="85"/>
        <end position="86"/>
    </location>
    <ligand>
        <name>substrate</name>
    </ligand>
</feature>
<dbReference type="SFLD" id="SFLDS00057">
    <property type="entry name" value="Glutaminase/Asparaginase"/>
    <property type="match status" value="1"/>
</dbReference>
<keyword evidence="3 11" id="KW-0378">Hydrolase</keyword>
<evidence type="ECO:0000256" key="1">
    <source>
        <dbReference type="ARBA" id="ARBA00010518"/>
    </source>
</evidence>
<reference evidence="11 12" key="1">
    <citation type="submission" date="2020-07" db="EMBL/GenBank/DDBJ databases">
        <title>Sequencing the genomes of 1000 actinobacteria strains.</title>
        <authorList>
            <person name="Klenk H.-P."/>
        </authorList>
    </citation>
    <scope>NUCLEOTIDE SEQUENCE [LARGE SCALE GENOMIC DNA]</scope>
    <source>
        <strain evidence="11 12">DSM 45975</strain>
    </source>
</reference>
<feature type="active site" evidence="7">
    <location>
        <position position="12"/>
    </location>
</feature>
<protein>
    <recommendedName>
        <fullName evidence="2">asparaginase</fullName>
        <ecNumber evidence="2">3.5.1.1</ecNumber>
    </recommendedName>
</protein>
<dbReference type="InterPro" id="IPR006034">
    <property type="entry name" value="Asparaginase/glutaminase-like"/>
</dbReference>
<dbReference type="PROSITE" id="PS00917">
    <property type="entry name" value="ASN_GLN_ASE_2"/>
    <property type="match status" value="1"/>
</dbReference>
<dbReference type="Gene3D" id="3.40.50.1170">
    <property type="entry name" value="L-asparaginase, N-terminal domain"/>
    <property type="match status" value="1"/>
</dbReference>
<evidence type="ECO:0000313" key="11">
    <source>
        <dbReference type="EMBL" id="MBA8825026.1"/>
    </source>
</evidence>
<dbReference type="InterPro" id="IPR027475">
    <property type="entry name" value="Asparaginase/glutaminase_AS2"/>
</dbReference>
<evidence type="ECO:0000256" key="7">
    <source>
        <dbReference type="PROSITE-ProRule" id="PRU10099"/>
    </source>
</evidence>
<proteinExistence type="inferred from homology"/>
<feature type="active site" evidence="8">
    <location>
        <position position="85"/>
    </location>
</feature>
<dbReference type="GO" id="GO:0004067">
    <property type="term" value="F:asparaginase activity"/>
    <property type="evidence" value="ECO:0007669"/>
    <property type="project" value="UniProtKB-UniRule"/>
</dbReference>
<feature type="domain" description="Asparaginase/glutaminase C-terminal" evidence="10">
    <location>
        <begin position="206"/>
        <end position="313"/>
    </location>
</feature>
<dbReference type="PRINTS" id="PR00139">
    <property type="entry name" value="ASNGLNASE"/>
</dbReference>
<comment type="caution">
    <text evidence="11">The sequence shown here is derived from an EMBL/GenBank/DDBJ whole genome shotgun (WGS) entry which is preliminary data.</text>
</comment>
<evidence type="ECO:0000256" key="8">
    <source>
        <dbReference type="PROSITE-ProRule" id="PRU10100"/>
    </source>
</evidence>
<name>A0A839DXS5_9PSEU</name>
<dbReference type="InterPro" id="IPR036152">
    <property type="entry name" value="Asp/glu_Ase-like_sf"/>
</dbReference>
<evidence type="ECO:0000313" key="12">
    <source>
        <dbReference type="Proteomes" id="UP000569329"/>
    </source>
</evidence>
<dbReference type="PIRSF" id="PIRSF500176">
    <property type="entry name" value="L_ASNase"/>
    <property type="match status" value="1"/>
</dbReference>
<dbReference type="PANTHER" id="PTHR11707:SF28">
    <property type="entry name" value="60 KDA LYSOPHOSPHOLIPASE"/>
    <property type="match status" value="1"/>
</dbReference>
<dbReference type="Proteomes" id="UP000569329">
    <property type="component" value="Unassembled WGS sequence"/>
</dbReference>
<dbReference type="PIRSF" id="PIRSF001220">
    <property type="entry name" value="L-ASNase_gatD"/>
    <property type="match status" value="1"/>
</dbReference>
<evidence type="ECO:0000256" key="3">
    <source>
        <dbReference type="ARBA" id="ARBA00022801"/>
    </source>
</evidence>
<dbReference type="PROSITE" id="PS51732">
    <property type="entry name" value="ASN_GLN_ASE_3"/>
    <property type="match status" value="1"/>
</dbReference>
<dbReference type="Pfam" id="PF17763">
    <property type="entry name" value="Asparaginase_C"/>
    <property type="match status" value="1"/>
</dbReference>
<dbReference type="AlphaFoldDB" id="A0A839DXS5"/>
<dbReference type="PANTHER" id="PTHR11707">
    <property type="entry name" value="L-ASPARAGINASE"/>
    <property type="match status" value="1"/>
</dbReference>
<dbReference type="InterPro" id="IPR037152">
    <property type="entry name" value="L-asparaginase_N_sf"/>
</dbReference>
<feature type="active site" description="O-isoaspartyl threonine intermediate" evidence="5">
    <location>
        <position position="12"/>
    </location>
</feature>
<evidence type="ECO:0000259" key="9">
    <source>
        <dbReference type="Pfam" id="PF00710"/>
    </source>
</evidence>
<evidence type="ECO:0000256" key="4">
    <source>
        <dbReference type="ARBA" id="ARBA00049366"/>
    </source>
</evidence>
<feature type="binding site" evidence="6">
    <location>
        <position position="53"/>
    </location>
    <ligand>
        <name>substrate</name>
    </ligand>
</feature>
<evidence type="ECO:0000256" key="6">
    <source>
        <dbReference type="PIRSR" id="PIRSR001220-2"/>
    </source>
</evidence>
<dbReference type="EC" id="3.5.1.1" evidence="2"/>
<dbReference type="EMBL" id="JACGWZ010000002">
    <property type="protein sequence ID" value="MBA8825026.1"/>
    <property type="molecule type" value="Genomic_DNA"/>
</dbReference>
<dbReference type="InterPro" id="IPR020827">
    <property type="entry name" value="Asparaginase/glutaminase_AS1"/>
</dbReference>
<dbReference type="InterPro" id="IPR004550">
    <property type="entry name" value="AsnASE_II"/>
</dbReference>
<dbReference type="GO" id="GO:0006528">
    <property type="term" value="P:asparagine metabolic process"/>
    <property type="evidence" value="ECO:0007669"/>
    <property type="project" value="InterPro"/>
</dbReference>
<comment type="catalytic activity">
    <reaction evidence="4">
        <text>L-asparagine + H2O = L-aspartate + NH4(+)</text>
        <dbReference type="Rhea" id="RHEA:21016"/>
        <dbReference type="ChEBI" id="CHEBI:15377"/>
        <dbReference type="ChEBI" id="CHEBI:28938"/>
        <dbReference type="ChEBI" id="CHEBI:29991"/>
        <dbReference type="ChEBI" id="CHEBI:58048"/>
        <dbReference type="EC" id="3.5.1.1"/>
    </reaction>
</comment>
<dbReference type="CDD" id="cd08964">
    <property type="entry name" value="L-asparaginase_II"/>
    <property type="match status" value="1"/>
</dbReference>
<accession>A0A839DXS5</accession>
<feature type="domain" description="L-asparaginase N-terminal" evidence="9">
    <location>
        <begin position="4"/>
        <end position="184"/>
    </location>
</feature>
<dbReference type="SUPFAM" id="SSF53774">
    <property type="entry name" value="Glutaminase/Asparaginase"/>
    <property type="match status" value="1"/>
</dbReference>
<evidence type="ECO:0000256" key="2">
    <source>
        <dbReference type="ARBA" id="ARBA00012920"/>
    </source>
</evidence>
<comment type="similarity">
    <text evidence="1">Belongs to the asparaginase 1 family.</text>
</comment>
<sequence>MSLVRLLATGGTIASRRESGGHRATATGAEILATTTVPADCRVSITDAATVGSFAWQWPDLLALLRRIDDALKDGVDGVVVTHGTDTMEEVAFLTALAHDDPRPVVFTGAQRPLDHAAPDGPANLGDALLVASDPLARERGVLVSFDGRVHPARGTTKVDTLSTRGFTAPGRGPVLRLAGGRVQPLAPAARPSALPLDVTAEALPRVDVIPLYVGADDTLLRSALHAGSEGLVLAAFGAGNANPTLVGAIRDCGVPVLVCSRVPSGPVVPMYRGGGGMDLAEAGALFGEDLSPWQARMLLAVALAGAPHSPEELIRRWLAA</sequence>
<dbReference type="SMART" id="SM00870">
    <property type="entry name" value="Asparaginase"/>
    <property type="match status" value="1"/>
</dbReference>
<dbReference type="RefSeq" id="WP_182544181.1">
    <property type="nucleotide sequence ID" value="NZ_JACGWZ010000002.1"/>
</dbReference>
<dbReference type="Gene3D" id="3.40.50.40">
    <property type="match status" value="1"/>
</dbReference>
<evidence type="ECO:0000256" key="5">
    <source>
        <dbReference type="PIRSR" id="PIRSR001220-1"/>
    </source>
</evidence>
<dbReference type="Pfam" id="PF00710">
    <property type="entry name" value="Asparaginase"/>
    <property type="match status" value="1"/>
</dbReference>
<dbReference type="InterPro" id="IPR027473">
    <property type="entry name" value="L-asparaginase_C"/>
</dbReference>
<dbReference type="InterPro" id="IPR027474">
    <property type="entry name" value="L-asparaginase_N"/>
</dbReference>
<organism evidence="11 12">
    <name type="scientific">Halosaccharopolyspora lacisalsi</name>
    <dbReference type="NCBI Taxonomy" id="1000566"/>
    <lineage>
        <taxon>Bacteria</taxon>
        <taxon>Bacillati</taxon>
        <taxon>Actinomycetota</taxon>
        <taxon>Actinomycetes</taxon>
        <taxon>Pseudonocardiales</taxon>
        <taxon>Pseudonocardiaceae</taxon>
        <taxon>Halosaccharopolyspora</taxon>
    </lineage>
</organism>
<gene>
    <name evidence="11" type="ORF">FHX42_002373</name>
</gene>
<dbReference type="InterPro" id="IPR040919">
    <property type="entry name" value="Asparaginase_C"/>
</dbReference>
<dbReference type="PROSITE" id="PS00144">
    <property type="entry name" value="ASN_GLN_ASE_1"/>
    <property type="match status" value="1"/>
</dbReference>
<evidence type="ECO:0000259" key="10">
    <source>
        <dbReference type="Pfam" id="PF17763"/>
    </source>
</evidence>